<dbReference type="PANTHER" id="PTHR12271:SF40">
    <property type="entry name" value="POLY(A) RNA POLYMERASE GLD2"/>
    <property type="match status" value="1"/>
</dbReference>
<dbReference type="CDD" id="cd05402">
    <property type="entry name" value="NT_PAP_TUTase"/>
    <property type="match status" value="1"/>
</dbReference>
<reference evidence="3 4" key="1">
    <citation type="journal article" date="2019" name="PLoS Negl. Trop. Dis.">
        <title>Whole genome sequencing of Entamoeba nuttalli reveals mammalian host-related molecular signatures and a novel octapeptide-repeat surface protein.</title>
        <authorList>
            <person name="Tanaka M."/>
            <person name="Makiuchi T."/>
            <person name="Komiyama T."/>
            <person name="Shiina T."/>
            <person name="Osaki K."/>
            <person name="Tachibana H."/>
        </authorList>
    </citation>
    <scope>NUCLEOTIDE SEQUENCE [LARGE SCALE GENOMIC DNA]</scope>
    <source>
        <strain evidence="3 4">P19-061405</strain>
    </source>
</reference>
<dbReference type="InterPro" id="IPR043519">
    <property type="entry name" value="NT_sf"/>
</dbReference>
<proteinExistence type="predicted"/>
<evidence type="ECO:0000256" key="1">
    <source>
        <dbReference type="SAM" id="MobiDB-lite"/>
    </source>
</evidence>
<accession>A0ABQ0DDD9</accession>
<organism evidence="3 4">
    <name type="scientific">Entamoeba nuttalli</name>
    <dbReference type="NCBI Taxonomy" id="412467"/>
    <lineage>
        <taxon>Eukaryota</taxon>
        <taxon>Amoebozoa</taxon>
        <taxon>Evosea</taxon>
        <taxon>Archamoebae</taxon>
        <taxon>Mastigamoebida</taxon>
        <taxon>Entamoebidae</taxon>
        <taxon>Entamoeba</taxon>
    </lineage>
</organism>
<dbReference type="Proteomes" id="UP001628156">
    <property type="component" value="Unassembled WGS sequence"/>
</dbReference>
<name>A0ABQ0DDD9_9EUKA</name>
<protein>
    <recommendedName>
        <fullName evidence="2">Poly(A) RNA polymerase mitochondrial-like central palm domain-containing protein</fullName>
    </recommendedName>
</protein>
<dbReference type="Gene3D" id="3.30.460.10">
    <property type="entry name" value="Beta Polymerase, domain 2"/>
    <property type="match status" value="1"/>
</dbReference>
<dbReference type="SUPFAM" id="SSF81301">
    <property type="entry name" value="Nucleotidyltransferase"/>
    <property type="match status" value="1"/>
</dbReference>
<dbReference type="InterPro" id="IPR054708">
    <property type="entry name" value="MTPAP-like_central"/>
</dbReference>
<dbReference type="SUPFAM" id="SSF81631">
    <property type="entry name" value="PAP/OAS1 substrate-binding domain"/>
    <property type="match status" value="1"/>
</dbReference>
<feature type="region of interest" description="Disordered" evidence="1">
    <location>
        <begin position="1"/>
        <end position="28"/>
    </location>
</feature>
<comment type="caution">
    <text evidence="3">The sequence shown here is derived from an EMBL/GenBank/DDBJ whole genome shotgun (WGS) entry which is preliminary data.</text>
</comment>
<sequence length="356" mass="41221">MSISNDGKRMRGNNERRIKRDKPYNKRKKQVVSSEDILNDQLEKIFDRVILPDELVEIRYEVMKRVEHVLNLNYVDFMFKGQVYGSTHYGLCLKDGDLDICCTSQSGRQVNPIVLESFADCFKRKLCSKKIKINEIDKFEIKNVIETAKVPIIKMVDLETKVKIDLSFNQPVAQIHSEFFYTMINCVKHFRIVAVLLKYWLKIRNLNCPFKGGLSSAALCFMICHYFTTFDPPLFPSDFRYYLVPPCELRILGSKLPAQVTIQHTPASLVKGFFDYYKNFDFDYPIQPTLGELPENYFLVPAVMTVLDPISLVNCTKGVSMDGLKAFKMELTRASKILNEENDFNKLLEKPVPFPE</sequence>
<dbReference type="EMBL" id="BAAFRS010000061">
    <property type="protein sequence ID" value="GAB1220879.1"/>
    <property type="molecule type" value="Genomic_DNA"/>
</dbReference>
<gene>
    <name evidence="3" type="ORF">ENUP19_0061G0021</name>
</gene>
<keyword evidence="4" id="KW-1185">Reference proteome</keyword>
<dbReference type="Gene3D" id="1.10.1410.10">
    <property type="match status" value="1"/>
</dbReference>
<feature type="compositionally biased region" description="Basic and acidic residues" evidence="1">
    <location>
        <begin position="1"/>
        <end position="24"/>
    </location>
</feature>
<evidence type="ECO:0000313" key="3">
    <source>
        <dbReference type="EMBL" id="GAB1220879.1"/>
    </source>
</evidence>
<dbReference type="Pfam" id="PF22600">
    <property type="entry name" value="MTPAP-like_central"/>
    <property type="match status" value="1"/>
</dbReference>
<dbReference type="PANTHER" id="PTHR12271">
    <property type="entry name" value="POLY A POLYMERASE CID PAP -RELATED"/>
    <property type="match status" value="1"/>
</dbReference>
<feature type="domain" description="Poly(A) RNA polymerase mitochondrial-like central palm" evidence="2">
    <location>
        <begin position="38"/>
        <end position="182"/>
    </location>
</feature>
<evidence type="ECO:0000259" key="2">
    <source>
        <dbReference type="Pfam" id="PF22600"/>
    </source>
</evidence>
<evidence type="ECO:0000313" key="4">
    <source>
        <dbReference type="Proteomes" id="UP001628156"/>
    </source>
</evidence>